<reference evidence="3" key="1">
    <citation type="submission" date="2016-11" db="UniProtKB">
        <authorList>
            <consortium name="WormBaseParasite"/>
        </authorList>
    </citation>
    <scope>IDENTIFICATION</scope>
</reference>
<evidence type="ECO:0000313" key="3">
    <source>
        <dbReference type="WBParaSite" id="MhA1_Contig1529.frz3.gene8"/>
    </source>
</evidence>
<protein>
    <submittedName>
        <fullName evidence="3">Ovule protein</fullName>
    </submittedName>
</protein>
<dbReference type="Proteomes" id="UP000095281">
    <property type="component" value="Unplaced"/>
</dbReference>
<organism evidence="2 3">
    <name type="scientific">Meloidogyne hapla</name>
    <name type="common">Root-knot nematode worm</name>
    <dbReference type="NCBI Taxonomy" id="6305"/>
    <lineage>
        <taxon>Eukaryota</taxon>
        <taxon>Metazoa</taxon>
        <taxon>Ecdysozoa</taxon>
        <taxon>Nematoda</taxon>
        <taxon>Chromadorea</taxon>
        <taxon>Rhabditida</taxon>
        <taxon>Tylenchina</taxon>
        <taxon>Tylenchomorpha</taxon>
        <taxon>Tylenchoidea</taxon>
        <taxon>Meloidogynidae</taxon>
        <taxon>Meloidogyninae</taxon>
        <taxon>Meloidogyne</taxon>
    </lineage>
</organism>
<evidence type="ECO:0000256" key="1">
    <source>
        <dbReference type="SAM" id="MobiDB-lite"/>
    </source>
</evidence>
<sequence>MGSLFRGRSRFPVPASNNDKGKYKLQRLDSPLYSTSLLPSSSNLNSQLLSSKEFLIKDPNLEIHIFREEKEIKGILVIDILIDTKM</sequence>
<name>A0A1I8B6M5_MELHA</name>
<accession>A0A1I8B6M5</accession>
<proteinExistence type="predicted"/>
<dbReference type="AlphaFoldDB" id="A0A1I8B6M5"/>
<dbReference type="WBParaSite" id="MhA1_Contig1529.frz3.gene8">
    <property type="protein sequence ID" value="MhA1_Contig1529.frz3.gene8"/>
    <property type="gene ID" value="MhA1_Contig1529.frz3.gene8"/>
</dbReference>
<feature type="region of interest" description="Disordered" evidence="1">
    <location>
        <begin position="1"/>
        <end position="20"/>
    </location>
</feature>
<evidence type="ECO:0000313" key="2">
    <source>
        <dbReference type="Proteomes" id="UP000095281"/>
    </source>
</evidence>
<keyword evidence="2" id="KW-1185">Reference proteome</keyword>